<sequence length="71" mass="8023">MNAAATLGITLWIEIEEDSNRFAPVGAIARCVEQAHIELHVFSIIWCQRLAGRWFVKKCLCRLSHQSLTIG</sequence>
<dbReference type="Proteomes" id="UP000198409">
    <property type="component" value="Unassembled WGS sequence"/>
</dbReference>
<organism evidence="1 2">
    <name type="scientific">Paracoccus sediminis</name>
    <dbReference type="NCBI Taxonomy" id="1214787"/>
    <lineage>
        <taxon>Bacteria</taxon>
        <taxon>Pseudomonadati</taxon>
        <taxon>Pseudomonadota</taxon>
        <taxon>Alphaproteobacteria</taxon>
        <taxon>Rhodobacterales</taxon>
        <taxon>Paracoccaceae</taxon>
        <taxon>Paracoccus</taxon>
    </lineage>
</organism>
<dbReference type="AlphaFoldDB" id="A0A238Y100"/>
<evidence type="ECO:0000313" key="1">
    <source>
        <dbReference type="EMBL" id="SNR64284.1"/>
    </source>
</evidence>
<evidence type="ECO:0000313" key="2">
    <source>
        <dbReference type="Proteomes" id="UP000198409"/>
    </source>
</evidence>
<proteinExistence type="predicted"/>
<name>A0A238Y100_9RHOB</name>
<dbReference type="EMBL" id="FZNM01000013">
    <property type="protein sequence ID" value="SNR64284.1"/>
    <property type="molecule type" value="Genomic_DNA"/>
</dbReference>
<gene>
    <name evidence="1" type="ORF">SAMN06265378_11382</name>
</gene>
<accession>A0A238Y100</accession>
<reference evidence="2" key="1">
    <citation type="submission" date="2017-06" db="EMBL/GenBank/DDBJ databases">
        <authorList>
            <person name="Varghese N."/>
            <person name="Submissions S."/>
        </authorList>
    </citation>
    <scope>NUCLEOTIDE SEQUENCE [LARGE SCALE GENOMIC DNA]</scope>
    <source>
        <strain evidence="2">DSM 26170</strain>
    </source>
</reference>
<protein>
    <submittedName>
        <fullName evidence="1">Uncharacterized protein</fullName>
    </submittedName>
</protein>